<keyword evidence="2" id="KW-1185">Reference proteome</keyword>
<dbReference type="Proteomes" id="UP001500151">
    <property type="component" value="Unassembled WGS sequence"/>
</dbReference>
<proteinExistence type="predicted"/>
<comment type="caution">
    <text evidence="1">The sequence shown here is derived from an EMBL/GenBank/DDBJ whole genome shotgun (WGS) entry which is preliminary data.</text>
</comment>
<dbReference type="EMBL" id="BAAASJ010000120">
    <property type="protein sequence ID" value="GAA2661428.1"/>
    <property type="molecule type" value="Genomic_DNA"/>
</dbReference>
<evidence type="ECO:0000313" key="1">
    <source>
        <dbReference type="EMBL" id="GAA2661428.1"/>
    </source>
</evidence>
<evidence type="ECO:0008006" key="3">
    <source>
        <dbReference type="Google" id="ProtNLM"/>
    </source>
</evidence>
<sequence>MSKFSRLLGTDFDGQPTTDLDDVIYGGLDDPRHRDRVPGLIEVLEDASAPARERFLSCLALTTWGELAGYNAVMSAARNAKLAPWYEILIDRKFSVDSTFAQLAVSVSDSDEMAEEKGTYSQRTEAFRALVRIADSEYFEDKLGEIIDRTSVSALLGDIAKTVERGVASLAVQKPQKFDVATQLVDLACAVALVDGRVAAKLVMDVLSVASSHRALVHAVTLLHRSQSPEVQQLGDYMTSIGDEQVRHMVTQALQRGGGSHGRQP</sequence>
<protein>
    <recommendedName>
        <fullName evidence="3">HEAT repeat domain-containing protein</fullName>
    </recommendedName>
</protein>
<name>A0ABN3RUT4_9ACTN</name>
<dbReference type="RefSeq" id="WP_344396329.1">
    <property type="nucleotide sequence ID" value="NZ_BAAASJ010000120.1"/>
</dbReference>
<gene>
    <name evidence="1" type="ORF">GCM10010307_79680</name>
</gene>
<reference evidence="1 2" key="1">
    <citation type="journal article" date="2019" name="Int. J. Syst. Evol. Microbiol.">
        <title>The Global Catalogue of Microorganisms (GCM) 10K type strain sequencing project: providing services to taxonomists for standard genome sequencing and annotation.</title>
        <authorList>
            <consortium name="The Broad Institute Genomics Platform"/>
            <consortium name="The Broad Institute Genome Sequencing Center for Infectious Disease"/>
            <person name="Wu L."/>
            <person name="Ma J."/>
        </authorList>
    </citation>
    <scope>NUCLEOTIDE SEQUENCE [LARGE SCALE GENOMIC DNA]</scope>
    <source>
        <strain evidence="1 2">JCM 4524</strain>
    </source>
</reference>
<evidence type="ECO:0000313" key="2">
    <source>
        <dbReference type="Proteomes" id="UP001500151"/>
    </source>
</evidence>
<accession>A0ABN3RUT4</accession>
<organism evidence="1 2">
    <name type="scientific">Streptomyces vastus</name>
    <dbReference type="NCBI Taxonomy" id="285451"/>
    <lineage>
        <taxon>Bacteria</taxon>
        <taxon>Bacillati</taxon>
        <taxon>Actinomycetota</taxon>
        <taxon>Actinomycetes</taxon>
        <taxon>Kitasatosporales</taxon>
        <taxon>Streptomycetaceae</taxon>
        <taxon>Streptomyces</taxon>
    </lineage>
</organism>